<name>A0A1G8LD49_9ACTN</name>
<reference evidence="1 2" key="1">
    <citation type="submission" date="2016-10" db="EMBL/GenBank/DDBJ databases">
        <authorList>
            <person name="de Groot N.N."/>
        </authorList>
    </citation>
    <scope>NUCLEOTIDE SEQUENCE [LARGE SCALE GENOMIC DNA]</scope>
    <source>
        <strain evidence="1 2">CGMCC 4.6533</strain>
    </source>
</reference>
<keyword evidence="2" id="KW-1185">Reference proteome</keyword>
<dbReference type="STRING" id="633440.SAMN05421869_10655"/>
<gene>
    <name evidence="1" type="ORF">SAMN05421869_10655</name>
</gene>
<accession>A0A1G8LD49</accession>
<evidence type="ECO:0000313" key="2">
    <source>
        <dbReference type="Proteomes" id="UP000199202"/>
    </source>
</evidence>
<dbReference type="AlphaFoldDB" id="A0A1G8LD49"/>
<dbReference type="OrthoDB" id="345402at2"/>
<proteinExistence type="predicted"/>
<dbReference type="RefSeq" id="WP_090931517.1">
    <property type="nucleotide sequence ID" value="NZ_FNDJ01000006.1"/>
</dbReference>
<sequence length="96" mass="10238">MRADPRVLRVAAAVTTPVLASVLVTEGVRLPAVARRSLRSTHSMLPATPVKGAPKETEDARGTPAAFLEAACGFRHGCETYLLDRRLLPAANMEVS</sequence>
<organism evidence="1 2">
    <name type="scientific">Nonomuraea jiangxiensis</name>
    <dbReference type="NCBI Taxonomy" id="633440"/>
    <lineage>
        <taxon>Bacteria</taxon>
        <taxon>Bacillati</taxon>
        <taxon>Actinomycetota</taxon>
        <taxon>Actinomycetes</taxon>
        <taxon>Streptosporangiales</taxon>
        <taxon>Streptosporangiaceae</taxon>
        <taxon>Nonomuraea</taxon>
    </lineage>
</organism>
<protein>
    <submittedName>
        <fullName evidence="1">Uncharacterized protein</fullName>
    </submittedName>
</protein>
<dbReference type="EMBL" id="FNDJ01000006">
    <property type="protein sequence ID" value="SDI53387.1"/>
    <property type="molecule type" value="Genomic_DNA"/>
</dbReference>
<dbReference type="Proteomes" id="UP000199202">
    <property type="component" value="Unassembled WGS sequence"/>
</dbReference>
<evidence type="ECO:0000313" key="1">
    <source>
        <dbReference type="EMBL" id="SDI53387.1"/>
    </source>
</evidence>